<evidence type="ECO:0000313" key="5">
    <source>
        <dbReference type="EMBL" id="KAL1582421.1"/>
    </source>
</evidence>
<comment type="similarity">
    <text evidence="1 3">Belongs to the type-B carboxylesterase/lipase family.</text>
</comment>
<dbReference type="InterPro" id="IPR002018">
    <property type="entry name" value="CarbesteraseB"/>
</dbReference>
<reference evidence="5 6" key="1">
    <citation type="journal article" date="2020" name="Microbiol. Resour. Announc.">
        <title>Draft Genome Sequence of a Cladosporium Species Isolated from the Mesophotic Ascidian Didemnum maculosum.</title>
        <authorList>
            <person name="Gioti A."/>
            <person name="Siaperas R."/>
            <person name="Nikolaivits E."/>
            <person name="Le Goff G."/>
            <person name="Ouazzani J."/>
            <person name="Kotoulas G."/>
            <person name="Topakas E."/>
        </authorList>
    </citation>
    <scope>NUCLEOTIDE SEQUENCE [LARGE SCALE GENOMIC DNA]</scope>
    <source>
        <strain evidence="5 6">TM138-S3</strain>
    </source>
</reference>
<proteinExistence type="inferred from homology"/>
<evidence type="ECO:0000256" key="1">
    <source>
        <dbReference type="ARBA" id="ARBA00005964"/>
    </source>
</evidence>
<evidence type="ECO:0000256" key="2">
    <source>
        <dbReference type="ARBA" id="ARBA00022801"/>
    </source>
</evidence>
<dbReference type="SUPFAM" id="SSF53474">
    <property type="entry name" value="alpha/beta-Hydrolases"/>
    <property type="match status" value="1"/>
</dbReference>
<dbReference type="PROSITE" id="PS00122">
    <property type="entry name" value="CARBOXYLESTERASE_B_1"/>
    <property type="match status" value="1"/>
</dbReference>
<dbReference type="EMBL" id="JAAQHG020000051">
    <property type="protein sequence ID" value="KAL1582421.1"/>
    <property type="molecule type" value="Genomic_DNA"/>
</dbReference>
<name>A0AB34KE64_9PEZI</name>
<accession>A0AB34KE64</accession>
<dbReference type="Proteomes" id="UP000803884">
    <property type="component" value="Unassembled WGS sequence"/>
</dbReference>
<dbReference type="EC" id="3.1.1.-" evidence="3"/>
<dbReference type="GeneID" id="96010376"/>
<evidence type="ECO:0000256" key="3">
    <source>
        <dbReference type="RuleBase" id="RU361235"/>
    </source>
</evidence>
<evidence type="ECO:0000259" key="4">
    <source>
        <dbReference type="Pfam" id="PF00135"/>
    </source>
</evidence>
<gene>
    <name evidence="5" type="ORF">WHR41_08934</name>
</gene>
<sequence length="534" mass="58148">MSTTTLKHPTIGDVVGDAASEDVSKYLGIQYATLADRFSPPQIKEYPQGGTVDATKHGPQVLALPNGADFEYTLLQKALEYDRKAVRMSDIDGLNLNIYTPTAGAATPSSNAGLPVFAFIHGGAFNGGSASFPAYEMTRVVRLSISRKMPIIAVSLNYRLGAPGFLYSNEMKEAGYLPNNGLRDQRTALLWLQKHIAGFGGDPNRVTLMGQSAGAVSTSLQLHSEEPLFERAIMMSGSSLLLGPVPDAVAEAGYQKAVRQLYLDGMDPEDRMKTLLEMDGQKLRATLLQGGFSPLPVIDGDICPTGIDFKSLFDGTLDLAGKKWCKSLILGDCEFDGTILGLPLGGRKSGIAKAFADSISASLPEQAATRLLSDYGIPSSSSDEEAFTRVLEFANDICFYTPTFAFAQGLQDDMPVYMYRFNEPNPWPGPWQGRTSHIHDLVVLLQTFNQFMNSEQTQLGEEFAADVVAFVNGQDPWQRWTNEEKIAKVFKVGSERMVQDAPETTERRRTVLDLADSVGFDALKGAFTRFLVGG</sequence>
<dbReference type="AlphaFoldDB" id="A0AB34KE64"/>
<dbReference type="Pfam" id="PF00135">
    <property type="entry name" value="COesterase"/>
    <property type="match status" value="1"/>
</dbReference>
<protein>
    <recommendedName>
        <fullName evidence="3">Carboxylic ester hydrolase</fullName>
        <ecNumber evidence="3">3.1.1.-</ecNumber>
    </recommendedName>
</protein>
<dbReference type="PANTHER" id="PTHR43142:SF11">
    <property type="entry name" value="CARBOXYLIC ESTER HYDROLASE"/>
    <property type="match status" value="1"/>
</dbReference>
<comment type="caution">
    <text evidence="5">The sequence shown here is derived from an EMBL/GenBank/DDBJ whole genome shotgun (WGS) entry which is preliminary data.</text>
</comment>
<feature type="domain" description="Carboxylesterase type B" evidence="4">
    <location>
        <begin position="12"/>
        <end position="485"/>
    </location>
</feature>
<organism evidence="5 6">
    <name type="scientific">Cladosporium halotolerans</name>
    <dbReference type="NCBI Taxonomy" id="1052096"/>
    <lineage>
        <taxon>Eukaryota</taxon>
        <taxon>Fungi</taxon>
        <taxon>Dikarya</taxon>
        <taxon>Ascomycota</taxon>
        <taxon>Pezizomycotina</taxon>
        <taxon>Dothideomycetes</taxon>
        <taxon>Dothideomycetidae</taxon>
        <taxon>Cladosporiales</taxon>
        <taxon>Cladosporiaceae</taxon>
        <taxon>Cladosporium</taxon>
    </lineage>
</organism>
<keyword evidence="2 3" id="KW-0378">Hydrolase</keyword>
<dbReference type="PANTHER" id="PTHR43142">
    <property type="entry name" value="CARBOXYLIC ESTER HYDROLASE"/>
    <property type="match status" value="1"/>
</dbReference>
<dbReference type="Gene3D" id="3.40.50.1820">
    <property type="entry name" value="alpha/beta hydrolase"/>
    <property type="match status" value="1"/>
</dbReference>
<dbReference type="GO" id="GO:0016787">
    <property type="term" value="F:hydrolase activity"/>
    <property type="evidence" value="ECO:0007669"/>
    <property type="project" value="UniProtKB-KW"/>
</dbReference>
<keyword evidence="6" id="KW-1185">Reference proteome</keyword>
<dbReference type="RefSeq" id="XP_069225528.1">
    <property type="nucleotide sequence ID" value="XM_069377538.1"/>
</dbReference>
<dbReference type="InterPro" id="IPR029058">
    <property type="entry name" value="AB_hydrolase_fold"/>
</dbReference>
<evidence type="ECO:0000313" key="6">
    <source>
        <dbReference type="Proteomes" id="UP000803884"/>
    </source>
</evidence>
<dbReference type="InterPro" id="IPR019826">
    <property type="entry name" value="Carboxylesterase_B_AS"/>
</dbReference>